<dbReference type="EMBL" id="JAOSIK010000040">
    <property type="protein sequence ID" value="MEK0312144.1"/>
    <property type="molecule type" value="Genomic_DNA"/>
</dbReference>
<dbReference type="Proteomes" id="UP001382955">
    <property type="component" value="Unassembled WGS sequence"/>
</dbReference>
<sequence>MNRKIDLLSMNQQQIRELDLSLFKHHISTKLNHQQLWNFYCKFQDDSEVKRVWNKFLNEIEKPLLADSINEFKDYQRCGTRIHQFTKEFPLFYKIYFLKNLIQKTFFYQLPILKK</sequence>
<keyword evidence="2" id="KW-1185">Reference proteome</keyword>
<organism evidence="1 2">
    <name type="scientific">Candidatus Phytoplasma fabacearum</name>
    <dbReference type="NCBI Taxonomy" id="2982628"/>
    <lineage>
        <taxon>Bacteria</taxon>
        <taxon>Bacillati</taxon>
        <taxon>Mycoplasmatota</taxon>
        <taxon>Mollicutes</taxon>
        <taxon>Acholeplasmatales</taxon>
        <taxon>Acholeplasmataceae</taxon>
        <taxon>Candidatus Phytoplasma</taxon>
        <taxon>16SrII (Peanut WB group)</taxon>
    </lineage>
</organism>
<accession>A0ABU8ZV94</accession>
<reference evidence="1 2" key="1">
    <citation type="journal article" date="2023" name="Int. J. Syst. Evol. Microbiol.">
        <title>The observation of taxonomic boundaries for the 16SrII and 16SrXXV phytoplasmas using genome-based delimitation.</title>
        <authorList>
            <person name="Rodrigues Jardim B."/>
            <person name="Tran-Nguyen L.T.T."/>
            <person name="Gambley C."/>
            <person name="Al-Sadi A.M."/>
            <person name="Al-Subhi A.M."/>
            <person name="Foissac X."/>
            <person name="Salar P."/>
            <person name="Cai H."/>
            <person name="Yang J.Y."/>
            <person name="Davis R."/>
            <person name="Jones L."/>
            <person name="Rodoni B."/>
            <person name="Constable F.E."/>
        </authorList>
    </citation>
    <scope>NUCLEOTIDE SEQUENCE [LARGE SCALE GENOMIC DNA]</scope>
    <source>
        <strain evidence="1">BAWM-322</strain>
    </source>
</reference>
<dbReference type="RefSeq" id="WP_304516199.1">
    <property type="nucleotide sequence ID" value="NZ_JAOSIK010000040.1"/>
</dbReference>
<evidence type="ECO:0000313" key="2">
    <source>
        <dbReference type="Proteomes" id="UP001382955"/>
    </source>
</evidence>
<protein>
    <submittedName>
        <fullName evidence="1">Uncharacterized protein</fullName>
    </submittedName>
</protein>
<evidence type="ECO:0000313" key="1">
    <source>
        <dbReference type="EMBL" id="MEK0312144.1"/>
    </source>
</evidence>
<name>A0ABU8ZV94_9MOLU</name>
<proteinExistence type="predicted"/>
<gene>
    <name evidence="1" type="ORF">OC725_02615</name>
</gene>
<comment type="caution">
    <text evidence="1">The sequence shown here is derived from an EMBL/GenBank/DDBJ whole genome shotgun (WGS) entry which is preliminary data.</text>
</comment>